<dbReference type="AlphaFoldDB" id="A0A4C1SFG3"/>
<evidence type="ECO:0000313" key="1">
    <source>
        <dbReference type="EMBL" id="GBP00903.1"/>
    </source>
</evidence>
<sequence>MAFILASVFCYTRHFQYGAATQAVGRQLKATASEPKATGSVPDSEQIVRATARVSDTGEPWGARFIPADRASVLYGGAFESPRLISRRSRRAARRKLAARATL</sequence>
<dbReference type="EMBL" id="BGZK01000007">
    <property type="protein sequence ID" value="GBP00903.1"/>
    <property type="molecule type" value="Genomic_DNA"/>
</dbReference>
<organism evidence="1 2">
    <name type="scientific">Eumeta variegata</name>
    <name type="common">Bagworm moth</name>
    <name type="synonym">Eumeta japonica</name>
    <dbReference type="NCBI Taxonomy" id="151549"/>
    <lineage>
        <taxon>Eukaryota</taxon>
        <taxon>Metazoa</taxon>
        <taxon>Ecdysozoa</taxon>
        <taxon>Arthropoda</taxon>
        <taxon>Hexapoda</taxon>
        <taxon>Insecta</taxon>
        <taxon>Pterygota</taxon>
        <taxon>Neoptera</taxon>
        <taxon>Endopterygota</taxon>
        <taxon>Lepidoptera</taxon>
        <taxon>Glossata</taxon>
        <taxon>Ditrysia</taxon>
        <taxon>Tineoidea</taxon>
        <taxon>Psychidae</taxon>
        <taxon>Oiketicinae</taxon>
        <taxon>Eumeta</taxon>
    </lineage>
</organism>
<gene>
    <name evidence="1" type="ORF">EVAR_2230_1</name>
</gene>
<keyword evidence="2" id="KW-1185">Reference proteome</keyword>
<evidence type="ECO:0000313" key="2">
    <source>
        <dbReference type="Proteomes" id="UP000299102"/>
    </source>
</evidence>
<dbReference type="Proteomes" id="UP000299102">
    <property type="component" value="Unassembled WGS sequence"/>
</dbReference>
<protein>
    <submittedName>
        <fullName evidence="1">Uncharacterized protein</fullName>
    </submittedName>
</protein>
<proteinExistence type="predicted"/>
<reference evidence="1 2" key="1">
    <citation type="journal article" date="2019" name="Commun. Biol.">
        <title>The bagworm genome reveals a unique fibroin gene that provides high tensile strength.</title>
        <authorList>
            <person name="Kono N."/>
            <person name="Nakamura H."/>
            <person name="Ohtoshi R."/>
            <person name="Tomita M."/>
            <person name="Numata K."/>
            <person name="Arakawa K."/>
        </authorList>
    </citation>
    <scope>NUCLEOTIDE SEQUENCE [LARGE SCALE GENOMIC DNA]</scope>
</reference>
<accession>A0A4C1SFG3</accession>
<name>A0A4C1SFG3_EUMVA</name>
<comment type="caution">
    <text evidence="1">The sequence shown here is derived from an EMBL/GenBank/DDBJ whole genome shotgun (WGS) entry which is preliminary data.</text>
</comment>